<protein>
    <submittedName>
        <fullName evidence="5">Pirin family protein</fullName>
    </submittedName>
</protein>
<dbReference type="Pfam" id="PF02678">
    <property type="entry name" value="Pirin"/>
    <property type="match status" value="1"/>
</dbReference>
<dbReference type="Pfam" id="PF05726">
    <property type="entry name" value="Pirin_C"/>
    <property type="match status" value="1"/>
</dbReference>
<dbReference type="PANTHER" id="PTHR13903:SF8">
    <property type="entry name" value="PIRIN"/>
    <property type="match status" value="1"/>
</dbReference>
<reference evidence="5 6" key="1">
    <citation type="journal article" date="2019" name="Int. J. Syst. Evol. Microbiol.">
        <title>The Global Catalogue of Microorganisms (GCM) 10K type strain sequencing project: providing services to taxonomists for standard genome sequencing and annotation.</title>
        <authorList>
            <consortium name="The Broad Institute Genomics Platform"/>
            <consortium name="The Broad Institute Genome Sequencing Center for Infectious Disease"/>
            <person name="Wu L."/>
            <person name="Ma J."/>
        </authorList>
    </citation>
    <scope>NUCLEOTIDE SEQUENCE [LARGE SCALE GENOMIC DNA]</scope>
    <source>
        <strain evidence="5 6">JCM 15503</strain>
    </source>
</reference>
<evidence type="ECO:0000313" key="5">
    <source>
        <dbReference type="EMBL" id="GAA0758560.1"/>
    </source>
</evidence>
<dbReference type="PIRSF" id="PIRSF006232">
    <property type="entry name" value="Pirin"/>
    <property type="match status" value="1"/>
</dbReference>
<dbReference type="PANTHER" id="PTHR13903">
    <property type="entry name" value="PIRIN-RELATED"/>
    <property type="match status" value="1"/>
</dbReference>
<dbReference type="Gene3D" id="2.60.120.10">
    <property type="entry name" value="Jelly Rolls"/>
    <property type="match status" value="2"/>
</dbReference>
<proteinExistence type="inferred from homology"/>
<evidence type="ECO:0000259" key="3">
    <source>
        <dbReference type="Pfam" id="PF02678"/>
    </source>
</evidence>
<keyword evidence="6" id="KW-1185">Reference proteome</keyword>
<dbReference type="InterPro" id="IPR014710">
    <property type="entry name" value="RmlC-like_jellyroll"/>
</dbReference>
<dbReference type="CDD" id="cd02909">
    <property type="entry name" value="cupin_pirin_N"/>
    <property type="match status" value="1"/>
</dbReference>
<accession>A0ABN1K8X4</accession>
<comment type="caution">
    <text evidence="5">The sequence shown here is derived from an EMBL/GenBank/DDBJ whole genome shotgun (WGS) entry which is preliminary data.</text>
</comment>
<dbReference type="InterPro" id="IPR012093">
    <property type="entry name" value="Pirin"/>
</dbReference>
<feature type="domain" description="Pirin C-terminal" evidence="4">
    <location>
        <begin position="188"/>
        <end position="287"/>
    </location>
</feature>
<dbReference type="InterPro" id="IPR011051">
    <property type="entry name" value="RmlC_Cupin_sf"/>
</dbReference>
<name>A0ABN1K8X4_9BURK</name>
<gene>
    <name evidence="5" type="ORF">GCM10009107_39200</name>
</gene>
<feature type="domain" description="Pirin N-terminal" evidence="3">
    <location>
        <begin position="29"/>
        <end position="133"/>
    </location>
</feature>
<evidence type="ECO:0000256" key="1">
    <source>
        <dbReference type="ARBA" id="ARBA00008416"/>
    </source>
</evidence>
<dbReference type="RefSeq" id="WP_141284455.1">
    <property type="nucleotide sequence ID" value="NZ_BAAAEW010000025.1"/>
</dbReference>
<dbReference type="InterPro" id="IPR003829">
    <property type="entry name" value="Pirin_N_dom"/>
</dbReference>
<dbReference type="Proteomes" id="UP001500279">
    <property type="component" value="Unassembled WGS sequence"/>
</dbReference>
<dbReference type="InterPro" id="IPR008778">
    <property type="entry name" value="Pirin_C_dom"/>
</dbReference>
<dbReference type="EMBL" id="BAAAEW010000025">
    <property type="protein sequence ID" value="GAA0758560.1"/>
    <property type="molecule type" value="Genomic_DNA"/>
</dbReference>
<sequence>MQSPATPHEAPHSSPLLLTGHTKDLGGGFTVSRLLPSAKRQAVGPFLFFDHFGPVQVVPESRHDVGPHPHIGLATVTYLFEGAMMHRDSIGSVQRIEPGAINWMSAGRGIVHSERRPEDLAQATYMNHGLQLWAALPAAHEESEPAFSHTAASELPEHTLPGGHKLRVLIGKALGFESPVQTLSETLYLDLQLAPGVEFTLPALAEERAVYPVSEPLLLDGQTVEPRTLAVLPAGQPVKLAGTTGQAQRVMVIGGAPLDGHRLIWWNFVSTQRERIVTAGEVWAAGGIGHVPGDDEGRLVLPTNRPLPA</sequence>
<evidence type="ECO:0000259" key="4">
    <source>
        <dbReference type="Pfam" id="PF05726"/>
    </source>
</evidence>
<organism evidence="5 6">
    <name type="scientific">Ideonella azotifigens</name>
    <dbReference type="NCBI Taxonomy" id="513160"/>
    <lineage>
        <taxon>Bacteria</taxon>
        <taxon>Pseudomonadati</taxon>
        <taxon>Pseudomonadota</taxon>
        <taxon>Betaproteobacteria</taxon>
        <taxon>Burkholderiales</taxon>
        <taxon>Sphaerotilaceae</taxon>
        <taxon>Ideonella</taxon>
    </lineage>
</organism>
<dbReference type="SUPFAM" id="SSF51182">
    <property type="entry name" value="RmlC-like cupins"/>
    <property type="match status" value="1"/>
</dbReference>
<evidence type="ECO:0000256" key="2">
    <source>
        <dbReference type="RuleBase" id="RU003457"/>
    </source>
</evidence>
<comment type="similarity">
    <text evidence="1 2">Belongs to the pirin family.</text>
</comment>
<evidence type="ECO:0000313" key="6">
    <source>
        <dbReference type="Proteomes" id="UP001500279"/>
    </source>
</evidence>